<evidence type="ECO:0000259" key="2">
    <source>
        <dbReference type="Pfam" id="PF23559"/>
    </source>
</evidence>
<dbReference type="PANTHER" id="PTHR47186:SF42">
    <property type="entry name" value="DISEASE RESISTANCE RPP13-LIKE PROTEIN 1"/>
    <property type="match status" value="1"/>
</dbReference>
<dbReference type="Pfam" id="PF25019">
    <property type="entry name" value="LRR_R13L1-DRL21"/>
    <property type="match status" value="1"/>
</dbReference>
<keyword evidence="5" id="KW-1185">Reference proteome</keyword>
<dbReference type="InterPro" id="IPR056789">
    <property type="entry name" value="LRR_R13L1-DRL21"/>
</dbReference>
<name>A0AAD8IZ90_9APIA</name>
<dbReference type="Proteomes" id="UP001237642">
    <property type="component" value="Unassembled WGS sequence"/>
</dbReference>
<dbReference type="AlphaFoldDB" id="A0AAD8IZ90"/>
<reference evidence="4" key="2">
    <citation type="submission" date="2023-05" db="EMBL/GenBank/DDBJ databases">
        <authorList>
            <person name="Schelkunov M.I."/>
        </authorList>
    </citation>
    <scope>NUCLEOTIDE SEQUENCE</scope>
    <source>
        <strain evidence="4">Hsosn_3</strain>
        <tissue evidence="4">Leaf</tissue>
    </source>
</reference>
<feature type="domain" description="R13L1/DRL21-like LRR repeat region" evidence="3">
    <location>
        <begin position="235"/>
        <end position="360"/>
    </location>
</feature>
<accession>A0AAD8IZ90</accession>
<dbReference type="EMBL" id="JAUIZM010000003">
    <property type="protein sequence ID" value="KAK1393989.1"/>
    <property type="molecule type" value="Genomic_DNA"/>
</dbReference>
<dbReference type="SUPFAM" id="SSF52058">
    <property type="entry name" value="L domain-like"/>
    <property type="match status" value="2"/>
</dbReference>
<gene>
    <name evidence="4" type="ORF">POM88_013045</name>
</gene>
<keyword evidence="1" id="KW-0547">Nucleotide-binding</keyword>
<protein>
    <submittedName>
        <fullName evidence="4">NB-ARC domain-containing protein</fullName>
    </submittedName>
</protein>
<evidence type="ECO:0000313" key="4">
    <source>
        <dbReference type="EMBL" id="KAK1393989.1"/>
    </source>
</evidence>
<dbReference type="PANTHER" id="PTHR47186">
    <property type="entry name" value="LEUCINE-RICH REPEAT-CONTAINING PROTEIN 57"/>
    <property type="match status" value="1"/>
</dbReference>
<dbReference type="InterPro" id="IPR032675">
    <property type="entry name" value="LRR_dom_sf"/>
</dbReference>
<comment type="caution">
    <text evidence="4">The sequence shown here is derived from an EMBL/GenBank/DDBJ whole genome shotgun (WGS) entry which is preliminary data.</text>
</comment>
<dbReference type="Gene3D" id="3.80.10.10">
    <property type="entry name" value="Ribonuclease Inhibitor"/>
    <property type="match status" value="3"/>
</dbReference>
<organism evidence="4 5">
    <name type="scientific">Heracleum sosnowskyi</name>
    <dbReference type="NCBI Taxonomy" id="360622"/>
    <lineage>
        <taxon>Eukaryota</taxon>
        <taxon>Viridiplantae</taxon>
        <taxon>Streptophyta</taxon>
        <taxon>Embryophyta</taxon>
        <taxon>Tracheophyta</taxon>
        <taxon>Spermatophyta</taxon>
        <taxon>Magnoliopsida</taxon>
        <taxon>eudicotyledons</taxon>
        <taxon>Gunneridae</taxon>
        <taxon>Pentapetalae</taxon>
        <taxon>asterids</taxon>
        <taxon>campanulids</taxon>
        <taxon>Apiales</taxon>
        <taxon>Apiaceae</taxon>
        <taxon>Apioideae</taxon>
        <taxon>apioid superclade</taxon>
        <taxon>Tordylieae</taxon>
        <taxon>Tordyliinae</taxon>
        <taxon>Heracleum</taxon>
    </lineage>
</organism>
<evidence type="ECO:0000256" key="1">
    <source>
        <dbReference type="ARBA" id="ARBA00022741"/>
    </source>
</evidence>
<proteinExistence type="predicted"/>
<evidence type="ECO:0000259" key="3">
    <source>
        <dbReference type="Pfam" id="PF25019"/>
    </source>
</evidence>
<evidence type="ECO:0000313" key="5">
    <source>
        <dbReference type="Proteomes" id="UP001237642"/>
    </source>
</evidence>
<sequence>MALGFLLPPLESGALMEDLGNKYFNILLWHSLLQDVERDKFGNIESCKMHDLVHDLALYLSKHHSLTVKTGLEPKHVSKATYLRLDNRISGSNPTILKRNYEKVRLLYAGACVLGDVLPYIAHLTVLVLNTDGVNDEYAGELPKSLRNMKYIKHLDISCLRCEVPSYITEFYNLQTLKIWDLEELPKKFFNLINLRHLYIKNSDKTRLLLNGIERLTCLQTLPYFVVSRDKKCLIGQMEGLHNLRGKVKLYGLSDVASMEEASKAKLCTKSNIQRLLLNWKTGYDERVKNSEHECVIDGLEPHTNLKELSIEYFMGKRLPSWITKMTNLVKIKLSNCERCEELPSLGHLPQLRELEIESMYNVRIIGSNCGAAGEVKTLYPSLTKLVLWDLPELEEWLEPDTSRVNEDQVFPKFEVLKIKSCSKLRTLPDSCFSSLKSLEIEDFDCSKMRVGVTTKVSSLTDLQNTNGGGSSYLNTDRIFEDLFINNCQSLKELELTKCRGLTRLTVGVAIEMLMVRNCPDLTSIDMVEQTCCLRYLVIRRCPSLSEFSQSVHPTIETLNVDEIPRGFSSSVISYPNLTELTLFGFGKVKSTLEFDDHLVSTFLALTRLNIFLFKGLKAVPDTIAKLPSLKELYIWDCKDVESLPTFDESHSIRCLAIRGCPILEERCENESGPEWYKIQHISSVKISDLV</sequence>
<feature type="domain" description="Disease resistance protein winged helix" evidence="2">
    <location>
        <begin position="1"/>
        <end position="57"/>
    </location>
</feature>
<dbReference type="Pfam" id="PF23559">
    <property type="entry name" value="WHD_DRP"/>
    <property type="match status" value="1"/>
</dbReference>
<reference evidence="4" key="1">
    <citation type="submission" date="2023-02" db="EMBL/GenBank/DDBJ databases">
        <title>Genome of toxic invasive species Heracleum sosnowskyi carries increased number of genes despite the absence of recent whole-genome duplications.</title>
        <authorList>
            <person name="Schelkunov M."/>
            <person name="Shtratnikova V."/>
            <person name="Makarenko M."/>
            <person name="Klepikova A."/>
            <person name="Omelchenko D."/>
            <person name="Novikova G."/>
            <person name="Obukhova E."/>
            <person name="Bogdanov V."/>
            <person name="Penin A."/>
            <person name="Logacheva M."/>
        </authorList>
    </citation>
    <scope>NUCLEOTIDE SEQUENCE</scope>
    <source>
        <strain evidence="4">Hsosn_3</strain>
        <tissue evidence="4">Leaf</tissue>
    </source>
</reference>
<dbReference type="InterPro" id="IPR058922">
    <property type="entry name" value="WHD_DRP"/>
</dbReference>